<dbReference type="GO" id="GO:0008483">
    <property type="term" value="F:transaminase activity"/>
    <property type="evidence" value="ECO:0007669"/>
    <property type="project" value="UniProtKB-KW"/>
</dbReference>
<protein>
    <recommendedName>
        <fullName evidence="1">Aminotransferase</fullName>
        <ecNumber evidence="1">2.6.1.-</ecNumber>
    </recommendedName>
</protein>
<dbReference type="EMBL" id="BPQQ01000019">
    <property type="protein sequence ID" value="GJD99910.1"/>
    <property type="molecule type" value="Genomic_DNA"/>
</dbReference>
<dbReference type="SUPFAM" id="SSF53383">
    <property type="entry name" value="PLP-dependent transferases"/>
    <property type="match status" value="1"/>
</dbReference>
<comment type="cofactor">
    <cofactor evidence="1">
        <name>pyridoxal 5'-phosphate</name>
        <dbReference type="ChEBI" id="CHEBI:597326"/>
    </cofactor>
</comment>
<dbReference type="Gene3D" id="3.40.640.10">
    <property type="entry name" value="Type I PLP-dependent aspartate aminotransferase-like (Major domain)"/>
    <property type="match status" value="1"/>
</dbReference>
<gene>
    <name evidence="3" type="primary">hisC_1</name>
    <name evidence="3" type="ORF">GMJLKIPL_1828</name>
</gene>
<dbReference type="CDD" id="cd00609">
    <property type="entry name" value="AAT_like"/>
    <property type="match status" value="1"/>
</dbReference>
<dbReference type="PROSITE" id="PS00105">
    <property type="entry name" value="AA_TRANSFER_CLASS_1"/>
    <property type="match status" value="1"/>
</dbReference>
<proteinExistence type="inferred from homology"/>
<organism evidence="3 4">
    <name type="scientific">Methylobacterium isbiliense</name>
    <dbReference type="NCBI Taxonomy" id="315478"/>
    <lineage>
        <taxon>Bacteria</taxon>
        <taxon>Pseudomonadati</taxon>
        <taxon>Pseudomonadota</taxon>
        <taxon>Alphaproteobacteria</taxon>
        <taxon>Hyphomicrobiales</taxon>
        <taxon>Methylobacteriaceae</taxon>
        <taxon>Methylobacterium</taxon>
    </lineage>
</organism>
<reference evidence="3" key="1">
    <citation type="journal article" date="2021" name="Front. Microbiol.">
        <title>Comprehensive Comparative Genomics and Phenotyping of Methylobacterium Species.</title>
        <authorList>
            <person name="Alessa O."/>
            <person name="Ogura Y."/>
            <person name="Fujitani Y."/>
            <person name="Takami H."/>
            <person name="Hayashi T."/>
            <person name="Sahin N."/>
            <person name="Tani A."/>
        </authorList>
    </citation>
    <scope>NUCLEOTIDE SEQUENCE</scope>
    <source>
        <strain evidence="3">DSM 17168</strain>
    </source>
</reference>
<evidence type="ECO:0000256" key="1">
    <source>
        <dbReference type="RuleBase" id="RU000481"/>
    </source>
</evidence>
<keyword evidence="1 3" id="KW-0032">Aminotransferase</keyword>
<dbReference type="InterPro" id="IPR015424">
    <property type="entry name" value="PyrdxlP-dep_Trfase"/>
</dbReference>
<dbReference type="Gene3D" id="3.90.1150.10">
    <property type="entry name" value="Aspartate Aminotransferase, domain 1"/>
    <property type="match status" value="1"/>
</dbReference>
<name>A0ABQ4SBS9_9HYPH</name>
<dbReference type="RefSeq" id="WP_238234796.1">
    <property type="nucleotide sequence ID" value="NZ_BPQQ01000019.1"/>
</dbReference>
<dbReference type="PANTHER" id="PTHR43510:SF1">
    <property type="entry name" value="AMINOTRANSFERASE FUNCTION, HYPOTHETICAL (EUROFUNG)"/>
    <property type="match status" value="1"/>
</dbReference>
<evidence type="ECO:0000313" key="3">
    <source>
        <dbReference type="EMBL" id="GJD99910.1"/>
    </source>
</evidence>
<dbReference type="InterPro" id="IPR015422">
    <property type="entry name" value="PyrdxlP-dep_Trfase_small"/>
</dbReference>
<evidence type="ECO:0000259" key="2">
    <source>
        <dbReference type="Pfam" id="PF00155"/>
    </source>
</evidence>
<feature type="domain" description="Aminotransferase class I/classII large" evidence="2">
    <location>
        <begin position="51"/>
        <end position="351"/>
    </location>
</feature>
<dbReference type="InterPro" id="IPR015421">
    <property type="entry name" value="PyrdxlP-dep_Trfase_major"/>
</dbReference>
<dbReference type="InterPro" id="IPR004838">
    <property type="entry name" value="NHTrfase_class1_PyrdxlP-BS"/>
</dbReference>
<accession>A0ABQ4SBS9</accession>
<dbReference type="PANTHER" id="PTHR43510">
    <property type="entry name" value="AMINOTRANSFERASE FUNCTION, HYPOTHETICAL (EUROFUNG)"/>
    <property type="match status" value="1"/>
</dbReference>
<keyword evidence="4" id="KW-1185">Reference proteome</keyword>
<dbReference type="Proteomes" id="UP001055153">
    <property type="component" value="Unassembled WGS sequence"/>
</dbReference>
<keyword evidence="1" id="KW-0808">Transferase</keyword>
<dbReference type="InterPro" id="IPR004839">
    <property type="entry name" value="Aminotransferase_I/II_large"/>
</dbReference>
<reference evidence="3" key="2">
    <citation type="submission" date="2021-08" db="EMBL/GenBank/DDBJ databases">
        <authorList>
            <person name="Tani A."/>
            <person name="Ola A."/>
            <person name="Ogura Y."/>
            <person name="Katsura K."/>
            <person name="Hayashi T."/>
        </authorList>
    </citation>
    <scope>NUCLEOTIDE SEQUENCE</scope>
    <source>
        <strain evidence="3">DSM 17168</strain>
    </source>
</reference>
<sequence>MSDSFALAAFLARWSAGIRHDLAASDSETLPLSALLALADAEDQRRWDALDLGYADPRGAPWLREAIARRHAGLAADDVLCCAGAQEAAACLMGALLTPDDHAVVVLPLYQPSEQAVTARCAATGVPLADDGAWTLDLDRLAAALRPNTKLVLANFPNSPTGASLPRAALDALVALCRRRGLWLVIDEVYRETDTAPPPAVVEVYERGISVDGLSKGFGLPGLRVGWIACRDRALLARTLAVKSGLSSCLSSASEVLAHVALRNSEPILARTREIGRRNRARLDALLAQHSGLFAPDGAHNLAFAFPRYRGGDAEAFAADLARNAGLLILPAALWRSPLGRVPVDHLRISLGHARVASALEVFDAHLAEVPGSRIQPAPCPV</sequence>
<dbReference type="Pfam" id="PF00155">
    <property type="entry name" value="Aminotran_1_2"/>
    <property type="match status" value="1"/>
</dbReference>
<comment type="similarity">
    <text evidence="1">Belongs to the class-I pyridoxal-phosphate-dependent aminotransferase family.</text>
</comment>
<evidence type="ECO:0000313" key="4">
    <source>
        <dbReference type="Proteomes" id="UP001055153"/>
    </source>
</evidence>
<comment type="caution">
    <text evidence="3">The sequence shown here is derived from an EMBL/GenBank/DDBJ whole genome shotgun (WGS) entry which is preliminary data.</text>
</comment>
<dbReference type="EC" id="2.6.1.-" evidence="1"/>